<dbReference type="InterPro" id="IPR052171">
    <property type="entry name" value="NHEJ_LigD"/>
</dbReference>
<dbReference type="RefSeq" id="WP_345637963.1">
    <property type="nucleotide sequence ID" value="NZ_BAABJQ010000037.1"/>
</dbReference>
<keyword evidence="4" id="KW-0436">Ligase</keyword>
<reference evidence="5" key="1">
    <citation type="journal article" date="2019" name="Int. J. Syst. Evol. Microbiol.">
        <title>The Global Catalogue of Microorganisms (GCM) 10K type strain sequencing project: providing services to taxonomists for standard genome sequencing and annotation.</title>
        <authorList>
            <consortium name="The Broad Institute Genomics Platform"/>
            <consortium name="The Broad Institute Genome Sequencing Center for Infectious Disease"/>
            <person name="Wu L."/>
            <person name="Ma J."/>
        </authorList>
    </citation>
    <scope>NUCLEOTIDE SEQUENCE [LARGE SCALE GENOMIC DNA]</scope>
    <source>
        <strain evidence="5">JCM 18304</strain>
    </source>
</reference>
<keyword evidence="5" id="KW-1185">Reference proteome</keyword>
<proteinExistence type="predicted"/>
<evidence type="ECO:0000259" key="2">
    <source>
        <dbReference type="Pfam" id="PF13298"/>
    </source>
</evidence>
<dbReference type="InterPro" id="IPR014145">
    <property type="entry name" value="LigD_pol_dom"/>
</dbReference>
<comment type="caution">
    <text evidence="4">The sequence shown here is derived from an EMBL/GenBank/DDBJ whole genome shotgun (WGS) entry which is preliminary data.</text>
</comment>
<feature type="domain" description="DNA ligase D polymerase" evidence="3">
    <location>
        <begin position="275"/>
        <end position="459"/>
    </location>
</feature>
<feature type="region of interest" description="Disordered" evidence="1">
    <location>
        <begin position="1"/>
        <end position="46"/>
    </location>
</feature>
<dbReference type="Proteomes" id="UP001501570">
    <property type="component" value="Unassembled WGS sequence"/>
</dbReference>
<evidence type="ECO:0000313" key="4">
    <source>
        <dbReference type="EMBL" id="GAA5199393.1"/>
    </source>
</evidence>
<dbReference type="EMBL" id="BAABJQ010000037">
    <property type="protein sequence ID" value="GAA5199393.1"/>
    <property type="molecule type" value="Genomic_DNA"/>
</dbReference>
<dbReference type="Pfam" id="PF13298">
    <property type="entry name" value="LigD_N"/>
    <property type="match status" value="1"/>
</dbReference>
<feature type="region of interest" description="Disordered" evidence="1">
    <location>
        <begin position="456"/>
        <end position="477"/>
    </location>
</feature>
<feature type="compositionally biased region" description="Polar residues" evidence="1">
    <location>
        <begin position="1"/>
        <end position="12"/>
    </location>
</feature>
<sequence>MPSSRARSSSGDQLAPYRHKRDFSRTPEPAGRTAAGSGTGPGSRRFVVQRHRARRLHYDLRLEIDGVLVSWAVPKGPTLDAGVRRAAFHVEDHPLEYFDFEGVIPSGEYGGGDVIVWDAGTWQPHDAGDPPDPGGAVAHGELHVDLYGEKLRGRFVLVRTRTGTSGRDEWLLLHKHDEFAVEGWNPEDHPRSVRSGRTNEQVRADPDRLWRSELPAARAALALKPTATPAPDPEALSQLDAFGATGSWHIFGRELRLTNLDRVLFAPRPGEAPVTKRDLLRYAARIAPVLLPYLTRRALNLRRFPNGAHAKGFWQKELPAHAPDWLPRWDNPDPGPARGYLVVDEPAALVWAANFGALEWHAWTSRVDRPDRPTYALIDLDPGGATSWADLLTLARLHRTAFEHLGLMARPKVTGRRGIQIWVPIARGPDFDSTREWVRRLSETVGAIAPELVSWEWQEGEPGDPRGDEAGAGLSRRRAPAASRARLGYAQNAANRALVAPYSPRPAPGAPVSAPISWEELDDPALSPDGFTIRTVLPRLAERGDLFGEVLRGDQHLPPLT</sequence>
<evidence type="ECO:0000259" key="3">
    <source>
        <dbReference type="Pfam" id="PF21686"/>
    </source>
</evidence>
<protein>
    <submittedName>
        <fullName evidence="4">Non-homologous end-joining DNA ligase</fullName>
    </submittedName>
</protein>
<feature type="domain" description="DNA ligase D polymerase" evidence="3">
    <location>
        <begin position="484"/>
        <end position="547"/>
    </location>
</feature>
<evidence type="ECO:0000256" key="1">
    <source>
        <dbReference type="SAM" id="MobiDB-lite"/>
    </source>
</evidence>
<dbReference type="Pfam" id="PF21686">
    <property type="entry name" value="LigD_Prim-Pol"/>
    <property type="match status" value="2"/>
</dbReference>
<dbReference type="PANTHER" id="PTHR42705:SF2">
    <property type="entry name" value="BIFUNCTIONAL NON-HOMOLOGOUS END JOINING PROTEIN LIGD"/>
    <property type="match status" value="1"/>
</dbReference>
<dbReference type="InterPro" id="IPR014144">
    <property type="entry name" value="LigD_PE_domain"/>
</dbReference>
<dbReference type="NCBIfam" id="TIGR02777">
    <property type="entry name" value="LigD_PE_dom"/>
    <property type="match status" value="1"/>
</dbReference>
<feature type="domain" description="DNA ligase D 3'-phosphoesterase" evidence="2">
    <location>
        <begin position="49"/>
        <end position="159"/>
    </location>
</feature>
<name>A0ABP9SQP6_9ACTN</name>
<gene>
    <name evidence="4" type="primary">ligD_3</name>
    <name evidence="4" type="ORF">GCM10023322_74940</name>
</gene>
<dbReference type="PANTHER" id="PTHR42705">
    <property type="entry name" value="BIFUNCTIONAL NON-HOMOLOGOUS END JOINING PROTEIN LIGD"/>
    <property type="match status" value="1"/>
</dbReference>
<dbReference type="Gene3D" id="3.90.920.10">
    <property type="entry name" value="DNA primase, PRIM domain"/>
    <property type="match status" value="2"/>
</dbReference>
<evidence type="ECO:0000313" key="5">
    <source>
        <dbReference type="Proteomes" id="UP001501570"/>
    </source>
</evidence>
<dbReference type="GO" id="GO:0016874">
    <property type="term" value="F:ligase activity"/>
    <property type="evidence" value="ECO:0007669"/>
    <property type="project" value="UniProtKB-KW"/>
</dbReference>
<organism evidence="4 5">
    <name type="scientific">Rugosimonospora acidiphila</name>
    <dbReference type="NCBI Taxonomy" id="556531"/>
    <lineage>
        <taxon>Bacteria</taxon>
        <taxon>Bacillati</taxon>
        <taxon>Actinomycetota</taxon>
        <taxon>Actinomycetes</taxon>
        <taxon>Micromonosporales</taxon>
        <taxon>Micromonosporaceae</taxon>
        <taxon>Rugosimonospora</taxon>
    </lineage>
</organism>
<accession>A0ABP9SQP6</accession>